<accession>A0AAD8Y6M1</accession>
<dbReference type="InterPro" id="IPR036869">
    <property type="entry name" value="J_dom_sf"/>
</dbReference>
<dbReference type="GO" id="GO:0003755">
    <property type="term" value="F:peptidyl-prolyl cis-trans isomerase activity"/>
    <property type="evidence" value="ECO:0007669"/>
    <property type="project" value="UniProtKB-KW"/>
</dbReference>
<evidence type="ECO:0000259" key="2">
    <source>
        <dbReference type="PROSITE" id="PS50059"/>
    </source>
</evidence>
<dbReference type="PANTHER" id="PTHR44094">
    <property type="entry name" value="DNAJ HEAT SHOCK N-TERMINAL DOMAIN-CONTAINING PROTEIN"/>
    <property type="match status" value="1"/>
</dbReference>
<dbReference type="SMART" id="SM00271">
    <property type="entry name" value="DnaJ"/>
    <property type="match status" value="1"/>
</dbReference>
<keyword evidence="5" id="KW-1185">Reference proteome</keyword>
<gene>
    <name evidence="4" type="ORF">QTG54_009425</name>
</gene>
<name>A0AAD8Y6M1_9STRA</name>
<dbReference type="InterPro" id="IPR026894">
    <property type="entry name" value="DnaJ_X"/>
</dbReference>
<dbReference type="EMBL" id="JATAAI010000017">
    <property type="protein sequence ID" value="KAK1739666.1"/>
    <property type="molecule type" value="Genomic_DNA"/>
</dbReference>
<comment type="caution">
    <text evidence="4">The sequence shown here is derived from an EMBL/GenBank/DDBJ whole genome shotgun (WGS) entry which is preliminary data.</text>
</comment>
<dbReference type="AlphaFoldDB" id="A0AAD8Y6M1"/>
<dbReference type="Pfam" id="PF14308">
    <property type="entry name" value="DnaJ-X"/>
    <property type="match status" value="1"/>
</dbReference>
<evidence type="ECO:0000259" key="3">
    <source>
        <dbReference type="PROSITE" id="PS50076"/>
    </source>
</evidence>
<keyword evidence="1" id="KW-0413">Isomerase</keyword>
<dbReference type="PROSITE" id="PS50076">
    <property type="entry name" value="DNAJ_2"/>
    <property type="match status" value="1"/>
</dbReference>
<evidence type="ECO:0000313" key="4">
    <source>
        <dbReference type="EMBL" id="KAK1739666.1"/>
    </source>
</evidence>
<dbReference type="Gene3D" id="3.10.50.40">
    <property type="match status" value="1"/>
</dbReference>
<dbReference type="Pfam" id="PF00254">
    <property type="entry name" value="FKBP_C"/>
    <property type="match status" value="1"/>
</dbReference>
<comment type="catalytic activity">
    <reaction evidence="1">
        <text>[protein]-peptidylproline (omega=180) = [protein]-peptidylproline (omega=0)</text>
        <dbReference type="Rhea" id="RHEA:16237"/>
        <dbReference type="Rhea" id="RHEA-COMP:10747"/>
        <dbReference type="Rhea" id="RHEA-COMP:10748"/>
        <dbReference type="ChEBI" id="CHEBI:83833"/>
        <dbReference type="ChEBI" id="CHEBI:83834"/>
        <dbReference type="EC" id="5.2.1.8"/>
    </reaction>
</comment>
<dbReference type="InterPro" id="IPR018253">
    <property type="entry name" value="DnaJ_domain_CS"/>
</dbReference>
<dbReference type="CDD" id="cd06257">
    <property type="entry name" value="DnaJ"/>
    <property type="match status" value="1"/>
</dbReference>
<dbReference type="SUPFAM" id="SSF54534">
    <property type="entry name" value="FKBP-like"/>
    <property type="match status" value="1"/>
</dbReference>
<dbReference type="PROSITE" id="PS00636">
    <property type="entry name" value="DNAJ_1"/>
    <property type="match status" value="1"/>
</dbReference>
<dbReference type="PRINTS" id="PR00625">
    <property type="entry name" value="JDOMAIN"/>
</dbReference>
<keyword evidence="1" id="KW-0697">Rotamase</keyword>
<dbReference type="Gene3D" id="1.10.287.110">
    <property type="entry name" value="DnaJ domain"/>
    <property type="match status" value="1"/>
</dbReference>
<dbReference type="Pfam" id="PF00226">
    <property type="entry name" value="DnaJ"/>
    <property type="match status" value="1"/>
</dbReference>
<organism evidence="4 5">
    <name type="scientific">Skeletonema marinoi</name>
    <dbReference type="NCBI Taxonomy" id="267567"/>
    <lineage>
        <taxon>Eukaryota</taxon>
        <taxon>Sar</taxon>
        <taxon>Stramenopiles</taxon>
        <taxon>Ochrophyta</taxon>
        <taxon>Bacillariophyta</taxon>
        <taxon>Coscinodiscophyceae</taxon>
        <taxon>Thalassiosirophycidae</taxon>
        <taxon>Thalassiosirales</taxon>
        <taxon>Skeletonemataceae</taxon>
        <taxon>Skeletonema</taxon>
        <taxon>Skeletonema marinoi-dohrnii complex</taxon>
    </lineage>
</organism>
<dbReference type="SUPFAM" id="SSF46565">
    <property type="entry name" value="Chaperone J-domain"/>
    <property type="match status" value="1"/>
</dbReference>
<feature type="domain" description="PPIase FKBP-type" evidence="2">
    <location>
        <begin position="449"/>
        <end position="517"/>
    </location>
</feature>
<reference evidence="4" key="1">
    <citation type="submission" date="2023-06" db="EMBL/GenBank/DDBJ databases">
        <title>Survivors Of The Sea: Transcriptome response of Skeletonema marinoi to long-term dormancy.</title>
        <authorList>
            <person name="Pinder M.I.M."/>
            <person name="Kourtchenko O."/>
            <person name="Robertson E.K."/>
            <person name="Larsson T."/>
            <person name="Maumus F."/>
            <person name="Osuna-Cruz C.M."/>
            <person name="Vancaester E."/>
            <person name="Stenow R."/>
            <person name="Vandepoele K."/>
            <person name="Ploug H."/>
            <person name="Bruchert V."/>
            <person name="Godhe A."/>
            <person name="Topel M."/>
        </authorList>
    </citation>
    <scope>NUCLEOTIDE SEQUENCE</scope>
    <source>
        <strain evidence="4">R05AC</strain>
    </source>
</reference>
<sequence length="583" mass="62962">MVAPALRGLQRGGVVVGAVGGVALAVGGAVQGVTQVIRGAAATPEAIIAPSQGKWWNEVEGKWILTKLDEEYQQMLDVPQDDEDILGDAIKDAEKSTKPPGAVTASKVVDTAYYDALEIAPDAEPSKVKRQYYLLARKYHPDRVGKDDKVCADKFKDIAEAYQVLSDPELRSKYDSEGKDGLSADRTGVASDGVNQPDPALLFAFLFGSDKFGDYIGRLATATSAVVADSPKIGPTEARTLQHRRVTRLALKLAEHLALWVEEDYDGAKAIWTSAAEDLAQASYGTELVHLIGKVYSLQAHRILGSSRSGMGMPSIVQWAKAQQSKMDYSLATMINTARVLLLLLPAATLAFQTAGPSAAASATIKFSRLHAKKIESDDDIINASTRRSFVTSAAILPFLLNSAANAEDAEMYAPKFVQQYEDFTPTSEGWSYKEVKKGTKGGDAANDGDRVVFDWSGYTIGYFGRPFEAKGGPQGGAFDKDVDYFRTVLGSKQMVPGVECALKGMHPGDIRQVIVPYGPLSYPPEDKEHDLVGPKPTTFSGMRALNFVLENPRVDRTLLFNVKVIRVDKTIGDGKGGFVRGS</sequence>
<proteinExistence type="predicted"/>
<dbReference type="Proteomes" id="UP001224775">
    <property type="component" value="Unassembled WGS sequence"/>
</dbReference>
<dbReference type="PANTHER" id="PTHR44094:SF8">
    <property type="entry name" value="DNAJ HEAT SHOCK N-TERMINAL DOMAIN-CONTAINING PROTEIN-RELATED"/>
    <property type="match status" value="1"/>
</dbReference>
<dbReference type="InterPro" id="IPR046357">
    <property type="entry name" value="PPIase_dom_sf"/>
</dbReference>
<dbReference type="PROSITE" id="PS50059">
    <property type="entry name" value="FKBP_PPIASE"/>
    <property type="match status" value="1"/>
</dbReference>
<feature type="domain" description="J" evidence="3">
    <location>
        <begin position="112"/>
        <end position="178"/>
    </location>
</feature>
<protein>
    <recommendedName>
        <fullName evidence="1">peptidylprolyl isomerase</fullName>
        <ecNumber evidence="1">5.2.1.8</ecNumber>
    </recommendedName>
</protein>
<dbReference type="InterPro" id="IPR001623">
    <property type="entry name" value="DnaJ_domain"/>
</dbReference>
<dbReference type="EC" id="5.2.1.8" evidence="1"/>
<dbReference type="InterPro" id="IPR001179">
    <property type="entry name" value="PPIase_FKBP_dom"/>
</dbReference>
<dbReference type="InterPro" id="IPR052423">
    <property type="entry name" value="EMIR"/>
</dbReference>
<evidence type="ECO:0000313" key="5">
    <source>
        <dbReference type="Proteomes" id="UP001224775"/>
    </source>
</evidence>
<evidence type="ECO:0000256" key="1">
    <source>
        <dbReference type="PROSITE-ProRule" id="PRU00277"/>
    </source>
</evidence>